<reference evidence="2 3" key="1">
    <citation type="submission" date="2018-09" db="EMBL/GenBank/DDBJ databases">
        <title>Marinorhizobium profundi gen. nov., sp. nov., isolated from a deep-sea sediment sample from the New Britain Trench and proposal of Marinorhizobiaceae fam. nov. in the order Rhizobiales of the class Alphaproteobacteria.</title>
        <authorList>
            <person name="Cao J."/>
        </authorList>
    </citation>
    <scope>NUCLEOTIDE SEQUENCE [LARGE SCALE GENOMIC DNA]</scope>
    <source>
        <strain evidence="2 3">WS11</strain>
    </source>
</reference>
<feature type="compositionally biased region" description="Gly residues" evidence="1">
    <location>
        <begin position="176"/>
        <end position="190"/>
    </location>
</feature>
<accession>A0A3S9B4J0</accession>
<dbReference type="EMBL" id="CP032509">
    <property type="protein sequence ID" value="AZN71856.1"/>
    <property type="molecule type" value="Genomic_DNA"/>
</dbReference>
<name>A0A3S9B4J0_9HYPH</name>
<dbReference type="Proteomes" id="UP000268192">
    <property type="component" value="Chromosome"/>
</dbReference>
<protein>
    <submittedName>
        <fullName evidence="2">Uncharacterized protein</fullName>
    </submittedName>
</protein>
<feature type="region of interest" description="Disordered" evidence="1">
    <location>
        <begin position="176"/>
        <end position="214"/>
    </location>
</feature>
<dbReference type="KEGG" id="abaw:D5400_11720"/>
<keyword evidence="3" id="KW-1185">Reference proteome</keyword>
<sequence length="231" mass="25228">MLGKSDRETIDNMKKALDGYRQRDNERGAPTDVESYAKFGDDLPDLIKPHVAEISNDPFFNKMAAKALERGMPVKEFQATVTDFMNYAAEAGFLEPPVDVEAEKAALTPENAKHLPAAEQKVAREQRMNDNFAWLDQLAARSDGTGIPSDVADYAKTMLGDSAKGHMLIEFMRAQSGGGQGPLPGDGGKVTGDARAELQRRSALPENTPGDAKFDKACHDKLMADYQKLIP</sequence>
<evidence type="ECO:0000313" key="3">
    <source>
        <dbReference type="Proteomes" id="UP000268192"/>
    </source>
</evidence>
<organism evidence="2 3">
    <name type="scientific">Georhizobium profundi</name>
    <dbReference type="NCBI Taxonomy" id="2341112"/>
    <lineage>
        <taxon>Bacteria</taxon>
        <taxon>Pseudomonadati</taxon>
        <taxon>Pseudomonadota</taxon>
        <taxon>Alphaproteobacteria</taxon>
        <taxon>Hyphomicrobiales</taxon>
        <taxon>Rhizobiaceae</taxon>
        <taxon>Georhizobium</taxon>
    </lineage>
</organism>
<dbReference type="AlphaFoldDB" id="A0A3S9B4J0"/>
<evidence type="ECO:0000256" key="1">
    <source>
        <dbReference type="SAM" id="MobiDB-lite"/>
    </source>
</evidence>
<proteinExistence type="predicted"/>
<evidence type="ECO:0000313" key="2">
    <source>
        <dbReference type="EMBL" id="AZN71856.1"/>
    </source>
</evidence>
<gene>
    <name evidence="2" type="ORF">D5400_11720</name>
</gene>